<dbReference type="AlphaFoldDB" id="A0A8J2NIM7"/>
<proteinExistence type="predicted"/>
<dbReference type="EMBL" id="CAJSTJ010000136">
    <property type="protein sequence ID" value="CAG7560585.1"/>
    <property type="molecule type" value="Genomic_DNA"/>
</dbReference>
<gene>
    <name evidence="2" type="ORF">FEQUK3_LOCUS6401</name>
</gene>
<protein>
    <submittedName>
        <fullName evidence="2">Uncharacterized protein</fullName>
    </submittedName>
</protein>
<accession>A0A8J2NIM7</accession>
<reference evidence="2" key="1">
    <citation type="submission" date="2021-05" db="EMBL/GenBank/DDBJ databases">
        <authorList>
            <person name="Khan N."/>
        </authorList>
    </citation>
    <scope>NUCLEOTIDE SEQUENCE</scope>
</reference>
<feature type="region of interest" description="Disordered" evidence="1">
    <location>
        <begin position="219"/>
        <end position="239"/>
    </location>
</feature>
<name>A0A8J2NIM7_FUSEQ</name>
<evidence type="ECO:0000313" key="3">
    <source>
        <dbReference type="Proteomes" id="UP000693738"/>
    </source>
</evidence>
<feature type="compositionally biased region" description="Low complexity" evidence="1">
    <location>
        <begin position="219"/>
        <end position="235"/>
    </location>
</feature>
<evidence type="ECO:0000256" key="1">
    <source>
        <dbReference type="SAM" id="MobiDB-lite"/>
    </source>
</evidence>
<evidence type="ECO:0000313" key="2">
    <source>
        <dbReference type="EMBL" id="CAG7560585.1"/>
    </source>
</evidence>
<organism evidence="2 3">
    <name type="scientific">Fusarium equiseti</name>
    <name type="common">Fusarium scirpi</name>
    <dbReference type="NCBI Taxonomy" id="61235"/>
    <lineage>
        <taxon>Eukaryota</taxon>
        <taxon>Fungi</taxon>
        <taxon>Dikarya</taxon>
        <taxon>Ascomycota</taxon>
        <taxon>Pezizomycotina</taxon>
        <taxon>Sordariomycetes</taxon>
        <taxon>Hypocreomycetidae</taxon>
        <taxon>Hypocreales</taxon>
        <taxon>Nectriaceae</taxon>
        <taxon>Fusarium</taxon>
        <taxon>Fusarium incarnatum-equiseti species complex</taxon>
    </lineage>
</organism>
<comment type="caution">
    <text evidence="2">The sequence shown here is derived from an EMBL/GenBank/DDBJ whole genome shotgun (WGS) entry which is preliminary data.</text>
</comment>
<dbReference type="Proteomes" id="UP000693738">
    <property type="component" value="Unassembled WGS sequence"/>
</dbReference>
<sequence length="377" mass="41619">MQHFRAQETCEVRESPLASSQVDESKMRLLRQRGRTTATEDEKWYSMYRIIFPDDTSYPSPYYELEDKGIAFPSRAMAQGMFRENLNRILSKWNLDEEPATRGLHDPEIMNLIISGATAAFDETFTAMCNQNTNQPLDNEPSLIVGSAPEAEDDGEWHQPLVTDLNATGQTSTQVGEITELAVDGVSNPAFQYGPPGDLFTEIHGFGIDVPIELLSWDQAQQPQQQQKSYASPQPNHGELRTENYGCSLCGVSLDTQDHPALHIYAPALPGESSSAAPVSTPMQRQEHTGLDIGPFTGIQSSEVGHGGNILDRDLVTHRKGKVSLGMGGPPDAVAQSLGTALENNNHEQAQGITMWDDEFSNLLSQNDPDFSNWFHE</sequence>